<evidence type="ECO:0000256" key="1">
    <source>
        <dbReference type="SAM" id="MobiDB-lite"/>
    </source>
</evidence>
<organism evidence="2 3">
    <name type="scientific">Dryococelus australis</name>
    <dbReference type="NCBI Taxonomy" id="614101"/>
    <lineage>
        <taxon>Eukaryota</taxon>
        <taxon>Metazoa</taxon>
        <taxon>Ecdysozoa</taxon>
        <taxon>Arthropoda</taxon>
        <taxon>Hexapoda</taxon>
        <taxon>Insecta</taxon>
        <taxon>Pterygota</taxon>
        <taxon>Neoptera</taxon>
        <taxon>Polyneoptera</taxon>
        <taxon>Phasmatodea</taxon>
        <taxon>Verophasmatodea</taxon>
        <taxon>Anareolatae</taxon>
        <taxon>Phasmatidae</taxon>
        <taxon>Eurycanthinae</taxon>
        <taxon>Dryococelus</taxon>
    </lineage>
</organism>
<dbReference type="Proteomes" id="UP001159363">
    <property type="component" value="Chromosome 12"/>
</dbReference>
<keyword evidence="3" id="KW-1185">Reference proteome</keyword>
<proteinExistence type="predicted"/>
<feature type="compositionally biased region" description="Polar residues" evidence="1">
    <location>
        <begin position="659"/>
        <end position="669"/>
    </location>
</feature>
<name>A0ABQ9GER4_9NEOP</name>
<evidence type="ECO:0000313" key="3">
    <source>
        <dbReference type="Proteomes" id="UP001159363"/>
    </source>
</evidence>
<reference evidence="2 3" key="1">
    <citation type="submission" date="2023-02" db="EMBL/GenBank/DDBJ databases">
        <title>LHISI_Scaffold_Assembly.</title>
        <authorList>
            <person name="Stuart O.P."/>
            <person name="Cleave R."/>
            <person name="Magrath M.J.L."/>
            <person name="Mikheyev A.S."/>
        </authorList>
    </citation>
    <scope>NUCLEOTIDE SEQUENCE [LARGE SCALE GENOMIC DNA]</scope>
    <source>
        <strain evidence="2">Daus_M_001</strain>
        <tissue evidence="2">Leg muscle</tissue>
    </source>
</reference>
<comment type="caution">
    <text evidence="2">The sequence shown here is derived from an EMBL/GenBank/DDBJ whole genome shotgun (WGS) entry which is preliminary data.</text>
</comment>
<accession>A0ABQ9GER4</accession>
<protein>
    <submittedName>
        <fullName evidence="2">Uncharacterized protein</fullName>
    </submittedName>
</protein>
<gene>
    <name evidence="2" type="ORF">PR048_028571</name>
</gene>
<feature type="region of interest" description="Disordered" evidence="1">
    <location>
        <begin position="62"/>
        <end position="84"/>
    </location>
</feature>
<evidence type="ECO:0000313" key="2">
    <source>
        <dbReference type="EMBL" id="KAJ8869579.1"/>
    </source>
</evidence>
<sequence length="680" mass="73393">MPMSTVHWLSAVIVEGDGHCSPGGVKHCVDQELNILSINLNESVTRESGELRAVLKIDEPTRLKRPVETGDPPPPKKNPPTNCIVRHHSHARKSGSDLAGNRTCFALVGGEYSSRCTAATPLITRANGKGAVPGNPSSRETHFLAHYSSARESEDLPLLKTDVMSSPRDTYYCTRSVAYLVGSLTAQSTSPATAPDLAFPKLTSRAAGVSGPVDLHSTLAYIALRSQSLLCRATAFSAVASVCFSACTLLQTYRVRLIYVREADFQILGIGNYDSARHNRYRHRCNRRHRQLRIGIVGIGPSLFKTPPVYKREVAWGGVADADVTECLRVLQTASGNGTLADAATAAAAAAAATGNSSKPALTGIPQLDYVHDPNLPRELNGYNLKDYPFFDRVPDEMDFKCDGLHDGFYASVPHKCQVHAVPHAPDKLDVKHVHTGVDFAIGSQFIRRALDDSEPIASSESHTASSGNQARGLPNGNPVSYHCVTSLGWQQLVLMQNIMTSECGRIGCVVLRCNLLDLVKLTLPEVEEYPGSRTSARVHESPALLPGRFTPDFPLCGLYRTMPLVGGFSRRSPVSLALSFRHCSILTSITLIGSQDLDVKSRPNLFTHPILLAEMNGCATSRTSGFVQSDHVTPLECVWRGFDHPCANGSGNCGLRTTPVSSSGTKVGSPQKDGDRRGP</sequence>
<dbReference type="EMBL" id="JARBHB010000013">
    <property type="protein sequence ID" value="KAJ8869579.1"/>
    <property type="molecule type" value="Genomic_DNA"/>
</dbReference>
<feature type="region of interest" description="Disordered" evidence="1">
    <location>
        <begin position="658"/>
        <end position="680"/>
    </location>
</feature>